<dbReference type="eggNOG" id="COG2755">
    <property type="taxonomic scope" value="Bacteria"/>
</dbReference>
<proteinExistence type="predicted"/>
<dbReference type="KEGG" id="evi:Echvi_2384"/>
<dbReference type="RefSeq" id="WP_015266188.1">
    <property type="nucleotide sequence ID" value="NC_019904.1"/>
</dbReference>
<gene>
    <name evidence="2" type="ordered locus">Echvi_2384</name>
</gene>
<dbReference type="InterPro" id="IPR014982">
    <property type="entry name" value="GSCFA"/>
</dbReference>
<keyword evidence="3" id="KW-1185">Reference proteome</keyword>
<dbReference type="EMBL" id="CP003346">
    <property type="protein sequence ID" value="AGA78632.1"/>
    <property type="molecule type" value="Genomic_DNA"/>
</dbReference>
<dbReference type="PATRIC" id="fig|926556.3.peg.2510"/>
<evidence type="ECO:0000313" key="2">
    <source>
        <dbReference type="EMBL" id="AGA78632.1"/>
    </source>
</evidence>
<sequence length="326" mass="36988">MQLQTNFDIPLTPCPIDHSAPILSIGSCFSAVMGQHLAERKFKVLNNPFGTLFNPLSLLHLLDISLGIEAFSEALFLAHDGRQLHYSCHSALSGKNKDDLKALLKTRCQTTQETLSKASWMIITFGTANIYEHRASGKIVSSCHKQPAKEFTKRTLSLDEITKAFSATHAHLKATNPDLNILLTVSPVRHIKDGIPENQLSKSILRVACDELAKAHKNIHYFPSYEIMMDELRDYRFYKEDLIHPTKQAEAYIWKKFSKSHLSPSALQYAENIMDIKRALAHKPFNPSGIAHQKFLQNLLKKMERMPAEFDFTKEIKAVNEQLLSF</sequence>
<name>L0FZB4_ECHVK</name>
<dbReference type="InterPro" id="IPR036514">
    <property type="entry name" value="SGNH_hydro_sf"/>
</dbReference>
<dbReference type="AlphaFoldDB" id="L0FZB4"/>
<evidence type="ECO:0000259" key="1">
    <source>
        <dbReference type="Pfam" id="PF08885"/>
    </source>
</evidence>
<accession>L0FZB4</accession>
<dbReference type="OrthoDB" id="9807687at2"/>
<dbReference type="Pfam" id="PF08885">
    <property type="entry name" value="GSCFA"/>
    <property type="match status" value="1"/>
</dbReference>
<dbReference type="Gene3D" id="3.40.50.1110">
    <property type="entry name" value="SGNH hydrolase"/>
    <property type="match status" value="1"/>
</dbReference>
<reference evidence="3" key="1">
    <citation type="submission" date="2012-02" db="EMBL/GenBank/DDBJ databases">
        <title>The complete genome of Echinicola vietnamensis DSM 17526.</title>
        <authorList>
            <person name="Lucas S."/>
            <person name="Copeland A."/>
            <person name="Lapidus A."/>
            <person name="Glavina del Rio T."/>
            <person name="Dalin E."/>
            <person name="Tice H."/>
            <person name="Bruce D."/>
            <person name="Goodwin L."/>
            <person name="Pitluck S."/>
            <person name="Peters L."/>
            <person name="Ovchinnikova G."/>
            <person name="Teshima H."/>
            <person name="Kyrpides N."/>
            <person name="Mavromatis K."/>
            <person name="Ivanova N."/>
            <person name="Brettin T."/>
            <person name="Detter J.C."/>
            <person name="Han C."/>
            <person name="Larimer F."/>
            <person name="Land M."/>
            <person name="Hauser L."/>
            <person name="Markowitz V."/>
            <person name="Cheng J.-F."/>
            <person name="Hugenholtz P."/>
            <person name="Woyke T."/>
            <person name="Wu D."/>
            <person name="Brambilla E."/>
            <person name="Klenk H.-P."/>
            <person name="Eisen J.A."/>
        </authorList>
    </citation>
    <scope>NUCLEOTIDE SEQUENCE [LARGE SCALE GENOMIC DNA]</scope>
    <source>
        <strain evidence="3">DSM 17526 / LMG 23754 / KMM 6221</strain>
    </source>
</reference>
<dbReference type="HOGENOM" id="CLU_075057_0_0_10"/>
<dbReference type="SUPFAM" id="SSF52266">
    <property type="entry name" value="SGNH hydrolase"/>
    <property type="match status" value="1"/>
</dbReference>
<protein>
    <submittedName>
        <fullName evidence="2">GSCFA family protein</fullName>
    </submittedName>
</protein>
<evidence type="ECO:0000313" key="3">
    <source>
        <dbReference type="Proteomes" id="UP000010796"/>
    </source>
</evidence>
<dbReference type="STRING" id="926556.Echvi_2384"/>
<organism evidence="2 3">
    <name type="scientific">Echinicola vietnamensis (strain DSM 17526 / LMG 23754 / KMM 6221)</name>
    <dbReference type="NCBI Taxonomy" id="926556"/>
    <lineage>
        <taxon>Bacteria</taxon>
        <taxon>Pseudomonadati</taxon>
        <taxon>Bacteroidota</taxon>
        <taxon>Cytophagia</taxon>
        <taxon>Cytophagales</taxon>
        <taxon>Cyclobacteriaceae</taxon>
        <taxon>Echinicola</taxon>
    </lineage>
</organism>
<feature type="domain" description="GSCFA" evidence="1">
    <location>
        <begin position="22"/>
        <end position="257"/>
    </location>
</feature>
<dbReference type="Proteomes" id="UP000010796">
    <property type="component" value="Chromosome"/>
</dbReference>
<dbReference type="GO" id="GO:0016788">
    <property type="term" value="F:hydrolase activity, acting on ester bonds"/>
    <property type="evidence" value="ECO:0007669"/>
    <property type="project" value="UniProtKB-ARBA"/>
</dbReference>